<dbReference type="InterPro" id="IPR036423">
    <property type="entry name" value="SOD-like_Cu/Zn_dom_sf"/>
</dbReference>
<keyword evidence="3" id="KW-0732">Signal</keyword>
<dbReference type="GO" id="GO:0006801">
    <property type="term" value="P:superoxide metabolic process"/>
    <property type="evidence" value="ECO:0007669"/>
    <property type="project" value="InterPro"/>
</dbReference>
<comment type="caution">
    <text evidence="4">The sequence shown here is derived from an EMBL/GenBank/DDBJ whole genome shotgun (WGS) entry which is preliminary data.</text>
</comment>
<evidence type="ECO:0000256" key="1">
    <source>
        <dbReference type="ARBA" id="ARBA00010457"/>
    </source>
</evidence>
<name>A0A2T0MLV0_9ACTN</name>
<dbReference type="AlphaFoldDB" id="A0A2T0MLV0"/>
<dbReference type="EMBL" id="PVNG01000022">
    <property type="protein sequence ID" value="PRX58667.1"/>
    <property type="molecule type" value="Genomic_DNA"/>
</dbReference>
<gene>
    <name evidence="4" type="ORF">B0I32_122129</name>
</gene>
<dbReference type="Proteomes" id="UP000238312">
    <property type="component" value="Unassembled WGS sequence"/>
</dbReference>
<dbReference type="SUPFAM" id="SSF49329">
    <property type="entry name" value="Cu,Zn superoxide dismutase-like"/>
    <property type="match status" value="1"/>
</dbReference>
<dbReference type="PROSITE" id="PS51257">
    <property type="entry name" value="PROKAR_LIPOPROTEIN"/>
    <property type="match status" value="1"/>
</dbReference>
<evidence type="ECO:0000256" key="3">
    <source>
        <dbReference type="SAM" id="SignalP"/>
    </source>
</evidence>
<protein>
    <submittedName>
        <fullName evidence="4">Cu-Zn family superoxide dismutase</fullName>
    </submittedName>
</protein>
<feature type="region of interest" description="Disordered" evidence="2">
    <location>
        <begin position="100"/>
        <end position="124"/>
    </location>
</feature>
<evidence type="ECO:0000313" key="4">
    <source>
        <dbReference type="EMBL" id="PRX58667.1"/>
    </source>
</evidence>
<proteinExistence type="inferred from homology"/>
<reference evidence="4 5" key="1">
    <citation type="submission" date="2018-03" db="EMBL/GenBank/DDBJ databases">
        <title>Genomic Encyclopedia of Type Strains, Phase III (KMG-III): the genomes of soil and plant-associated and newly described type strains.</title>
        <authorList>
            <person name="Whitman W."/>
        </authorList>
    </citation>
    <scope>NUCLEOTIDE SEQUENCE [LARGE SCALE GENOMIC DNA]</scope>
    <source>
        <strain evidence="4 5">CGMCC 4.7104</strain>
    </source>
</reference>
<accession>A0A2T0MLV0</accession>
<dbReference type="OrthoDB" id="3297424at2"/>
<evidence type="ECO:0000313" key="5">
    <source>
        <dbReference type="Proteomes" id="UP000238312"/>
    </source>
</evidence>
<organism evidence="4 5">
    <name type="scientific">Nonomuraea fuscirosea</name>
    <dbReference type="NCBI Taxonomy" id="1291556"/>
    <lineage>
        <taxon>Bacteria</taxon>
        <taxon>Bacillati</taxon>
        <taxon>Actinomycetota</taxon>
        <taxon>Actinomycetes</taxon>
        <taxon>Streptosporangiales</taxon>
        <taxon>Streptosporangiaceae</taxon>
        <taxon>Nonomuraea</taxon>
    </lineage>
</organism>
<comment type="similarity">
    <text evidence="1">Belongs to the Cu-Zn superoxide dismutase family.</text>
</comment>
<feature type="signal peptide" evidence="3">
    <location>
        <begin position="1"/>
        <end position="20"/>
    </location>
</feature>
<feature type="chain" id="PRO_5038968215" evidence="3">
    <location>
        <begin position="21"/>
        <end position="185"/>
    </location>
</feature>
<evidence type="ECO:0000256" key="2">
    <source>
        <dbReference type="SAM" id="MobiDB-lite"/>
    </source>
</evidence>
<dbReference type="GO" id="GO:0046872">
    <property type="term" value="F:metal ion binding"/>
    <property type="evidence" value="ECO:0007669"/>
    <property type="project" value="InterPro"/>
</dbReference>
<keyword evidence="5" id="KW-1185">Reference proteome</keyword>
<dbReference type="Gene3D" id="2.60.40.200">
    <property type="entry name" value="Superoxide dismutase, copper/zinc binding domain"/>
    <property type="match status" value="1"/>
</dbReference>
<sequence length="185" mass="19143">MGGLMRVPALLLILLTAACAAPPAPVQNAKTAPEPGETVNLSAAGEFTGDDTAAIAYDRKLAPKGSQASVTVESSNGQTRTSLVAEGLLPDRRYGAHLHTKPCGSKPDDSGPHYQHHPGQIDPTSEVWLDFTTNGEGAGRASARHEWALDPAKVPGSLVIHAKATKPSGPQAGQAGDRIACLTLK</sequence>
<feature type="region of interest" description="Disordered" evidence="2">
    <location>
        <begin position="164"/>
        <end position="185"/>
    </location>
</feature>